<protein>
    <recommendedName>
        <fullName evidence="2">protein-tyrosine-phosphatase</fullName>
        <ecNumber evidence="2">3.1.3.48</ecNumber>
    </recommendedName>
</protein>
<evidence type="ECO:0000313" key="12">
    <source>
        <dbReference type="Proteomes" id="UP000288716"/>
    </source>
</evidence>
<evidence type="ECO:0000256" key="7">
    <source>
        <dbReference type="ARBA" id="ARBA00034734"/>
    </source>
</evidence>
<feature type="domain" description="Tyrosine specific protein phosphatases" evidence="10">
    <location>
        <begin position="135"/>
        <end position="212"/>
    </location>
</feature>
<dbReference type="InterPro" id="IPR000242">
    <property type="entry name" value="PTP_cat"/>
</dbReference>
<dbReference type="PROSITE" id="PS50055">
    <property type="entry name" value="TYR_PHOSPHATASE_PTP"/>
    <property type="match status" value="1"/>
</dbReference>
<dbReference type="PRINTS" id="PR00700">
    <property type="entry name" value="PRTYPHPHTASE"/>
</dbReference>
<dbReference type="PROSITE" id="PS00383">
    <property type="entry name" value="TYR_PHOSPHATASE_1"/>
    <property type="match status" value="1"/>
</dbReference>
<feature type="region of interest" description="Disordered" evidence="8">
    <location>
        <begin position="557"/>
        <end position="591"/>
    </location>
</feature>
<dbReference type="OrthoDB" id="8609993at2759"/>
<comment type="caution">
    <text evidence="11">The sequence shown here is derived from an EMBL/GenBank/DDBJ whole genome shotgun (WGS) entry which is preliminary data.</text>
</comment>
<dbReference type="InterPro" id="IPR047170">
    <property type="entry name" value="PTN12/18/22"/>
</dbReference>
<dbReference type="InterPro" id="IPR016130">
    <property type="entry name" value="Tyr_Pase_AS"/>
</dbReference>
<feature type="region of interest" description="Disordered" evidence="8">
    <location>
        <begin position="252"/>
        <end position="288"/>
    </location>
</feature>
<evidence type="ECO:0000256" key="4">
    <source>
        <dbReference type="ARBA" id="ARBA00022553"/>
    </source>
</evidence>
<dbReference type="Pfam" id="PF00102">
    <property type="entry name" value="Y_phosphatase"/>
    <property type="match status" value="1"/>
</dbReference>
<keyword evidence="12" id="KW-1185">Reference proteome</keyword>
<dbReference type="FunFam" id="3.90.190.10:FF:000045">
    <property type="entry name" value="Tyrosine-protein phosphatase non-receptor type 12"/>
    <property type="match status" value="1"/>
</dbReference>
<dbReference type="PANTHER" id="PTHR45983">
    <property type="entry name" value="TYROSINE PHOSPHATSE N18, PUTATIVE-RELATED"/>
    <property type="match status" value="1"/>
</dbReference>
<comment type="similarity">
    <text evidence="7">Belongs to the protein-tyrosine phosphatase family. Non-receptor class 4 subfamily.</text>
</comment>
<feature type="compositionally biased region" description="Polar residues" evidence="8">
    <location>
        <begin position="580"/>
        <end position="591"/>
    </location>
</feature>
<dbReference type="VEuPathDB" id="VectorBase:LDEU005720"/>
<dbReference type="Gene3D" id="3.90.190.10">
    <property type="entry name" value="Protein tyrosine phosphatase superfamily"/>
    <property type="match status" value="1"/>
</dbReference>
<dbReference type="Proteomes" id="UP000288716">
    <property type="component" value="Unassembled WGS sequence"/>
</dbReference>
<dbReference type="SUPFAM" id="SSF52799">
    <property type="entry name" value="(Phosphotyrosine protein) phosphatases II"/>
    <property type="match status" value="1"/>
</dbReference>
<dbReference type="PANTHER" id="PTHR45983:SF2">
    <property type="entry name" value="PROTEIN-TYROSINE-PHOSPHATASE"/>
    <property type="match status" value="1"/>
</dbReference>
<keyword evidence="3" id="KW-0963">Cytoplasm</keyword>
<sequence length="838" mass="95235">VILSEYPGVPGSDYINANYIRGSTGSSCAYIASQGPLPNTVVDYWRMIWETEVSVIVMACNETESGKYKCECYWPENSDQEQQYGNITVRIVKWRHVCPDFLVRTFKITCDSKSRRVCQFHYTTWPDHGVPSTVHPILELVRLMRDCESRETRPILVHCSAGCGRTGTICSIDYVWALLRTGRLTEDFSLFNIISDMRRQRIAMVQTQEQYMLCYRAVAALFEQQLKLIDAHTYENLDEDGEPLMLTRTELLEGSTPPANGDEQSTSVDTSDQESTKETEPELSPTKDVQHLIGAWHLNTIRKSNQEISSQSQKNTGDTKQEKLVGKATVIRRPSIAKLKALFENRQPFDAFNADLLPYERRNKIKLQRSHSTRERGSNAMFNEDETLRMNTSLSEPKKLAAKYMNDRKQQTNVSDCAFSGSSRRSEQLINNFTFGDHETFQNNIDKPWSSQHSSFSLPSEDNATNDFNWDNPLNNCISNNYQSNGTDSRAEADEAYQLEMPCSENAPPKPPRTFQYTCETRRSDEESPCESDVQYTNGGRIIVSVALPKIRGTLKGRKCDGLSQSSNRHSEESNFYDIPSSQATRNASESNIYEPQVARSIPNVRKELSKSTQGLAIAEPIYYEAGNRNAAFTNFKTMGMKNLRRDMSVPALSIPQNFMPNKFVPKTNVRNGVVTQLRHPNPKFISCDQSRQTALFNQQAQSMRGWNMYGYPVSFVRPHSNNNVNGKPIAINAATVPKQENLKNETENKAEKKTSEKTNKDIDDKNGAISHENDKREKKQGHSLASFFNFRKKKKEKLKNNVNVPQTQTAQNVSSTVTTVRPPHSHRFLPPTQWTQV</sequence>
<name>A0A443SFN2_9ACAR</name>
<keyword evidence="5" id="KW-0378">Hydrolase</keyword>
<dbReference type="AlphaFoldDB" id="A0A443SFN2"/>
<feature type="region of interest" description="Disordered" evidence="8">
    <location>
        <begin position="733"/>
        <end position="785"/>
    </location>
</feature>
<accession>A0A443SFN2</accession>
<keyword evidence="6" id="KW-0904">Protein phosphatase</keyword>
<dbReference type="PROSITE" id="PS50056">
    <property type="entry name" value="TYR_PHOSPHATASE_2"/>
    <property type="match status" value="1"/>
</dbReference>
<evidence type="ECO:0000259" key="9">
    <source>
        <dbReference type="PROSITE" id="PS50055"/>
    </source>
</evidence>
<proteinExistence type="inferred from homology"/>
<dbReference type="EMBL" id="NCKV01002867">
    <property type="protein sequence ID" value="RWS26320.1"/>
    <property type="molecule type" value="Genomic_DNA"/>
</dbReference>
<comment type="subcellular location">
    <subcellularLocation>
        <location evidence="1">Cytoplasm</location>
    </subcellularLocation>
</comment>
<feature type="region of interest" description="Disordered" evidence="8">
    <location>
        <begin position="798"/>
        <end position="838"/>
    </location>
</feature>
<dbReference type="InterPro" id="IPR029021">
    <property type="entry name" value="Prot-tyrosine_phosphatase-like"/>
</dbReference>
<gene>
    <name evidence="11" type="ORF">B4U80_02910</name>
</gene>
<feature type="non-terminal residue" evidence="11">
    <location>
        <position position="1"/>
    </location>
</feature>
<evidence type="ECO:0000256" key="6">
    <source>
        <dbReference type="ARBA" id="ARBA00022912"/>
    </source>
</evidence>
<organism evidence="11 12">
    <name type="scientific">Leptotrombidium deliense</name>
    <dbReference type="NCBI Taxonomy" id="299467"/>
    <lineage>
        <taxon>Eukaryota</taxon>
        <taxon>Metazoa</taxon>
        <taxon>Ecdysozoa</taxon>
        <taxon>Arthropoda</taxon>
        <taxon>Chelicerata</taxon>
        <taxon>Arachnida</taxon>
        <taxon>Acari</taxon>
        <taxon>Acariformes</taxon>
        <taxon>Trombidiformes</taxon>
        <taxon>Prostigmata</taxon>
        <taxon>Anystina</taxon>
        <taxon>Parasitengona</taxon>
        <taxon>Trombiculoidea</taxon>
        <taxon>Trombiculidae</taxon>
        <taxon>Leptotrombidium</taxon>
    </lineage>
</organism>
<dbReference type="InterPro" id="IPR003595">
    <property type="entry name" value="Tyr_Pase_cat"/>
</dbReference>
<dbReference type="InterPro" id="IPR000387">
    <property type="entry name" value="Tyr_Pase_dom"/>
</dbReference>
<dbReference type="SMART" id="SM00404">
    <property type="entry name" value="PTPc_motif"/>
    <property type="match status" value="1"/>
</dbReference>
<dbReference type="EC" id="3.1.3.48" evidence="2"/>
<keyword evidence="4" id="KW-0597">Phosphoprotein</keyword>
<feature type="non-terminal residue" evidence="11">
    <location>
        <position position="838"/>
    </location>
</feature>
<feature type="compositionally biased region" description="Polar residues" evidence="8">
    <location>
        <begin position="803"/>
        <end position="820"/>
    </location>
</feature>
<dbReference type="STRING" id="299467.A0A443SFN2"/>
<dbReference type="GO" id="GO:0005737">
    <property type="term" value="C:cytoplasm"/>
    <property type="evidence" value="ECO:0007669"/>
    <property type="project" value="UniProtKB-SubCell"/>
</dbReference>
<evidence type="ECO:0000259" key="10">
    <source>
        <dbReference type="PROSITE" id="PS50056"/>
    </source>
</evidence>
<evidence type="ECO:0000256" key="2">
    <source>
        <dbReference type="ARBA" id="ARBA00013064"/>
    </source>
</evidence>
<feature type="domain" description="Tyrosine-protein phosphatase" evidence="9">
    <location>
        <begin position="1"/>
        <end position="221"/>
    </location>
</feature>
<evidence type="ECO:0000256" key="3">
    <source>
        <dbReference type="ARBA" id="ARBA00022490"/>
    </source>
</evidence>
<dbReference type="SMART" id="SM00194">
    <property type="entry name" value="PTPc"/>
    <property type="match status" value="1"/>
</dbReference>
<evidence type="ECO:0000256" key="8">
    <source>
        <dbReference type="SAM" id="MobiDB-lite"/>
    </source>
</evidence>
<dbReference type="GO" id="GO:0048666">
    <property type="term" value="P:neuron development"/>
    <property type="evidence" value="ECO:0007669"/>
    <property type="project" value="UniProtKB-ARBA"/>
</dbReference>
<evidence type="ECO:0000256" key="1">
    <source>
        <dbReference type="ARBA" id="ARBA00004496"/>
    </source>
</evidence>
<feature type="compositionally biased region" description="Basic and acidic residues" evidence="8">
    <location>
        <begin position="741"/>
        <end position="778"/>
    </location>
</feature>
<dbReference type="GO" id="GO:0004726">
    <property type="term" value="F:non-membrane spanning protein tyrosine phosphatase activity"/>
    <property type="evidence" value="ECO:0007669"/>
    <property type="project" value="InterPro"/>
</dbReference>
<evidence type="ECO:0000313" key="11">
    <source>
        <dbReference type="EMBL" id="RWS26320.1"/>
    </source>
</evidence>
<dbReference type="GO" id="GO:0005634">
    <property type="term" value="C:nucleus"/>
    <property type="evidence" value="ECO:0007669"/>
    <property type="project" value="TreeGrafter"/>
</dbReference>
<reference evidence="11 12" key="1">
    <citation type="journal article" date="2018" name="Gigascience">
        <title>Genomes of trombidid mites reveal novel predicted allergens and laterally-transferred genes associated with secondary metabolism.</title>
        <authorList>
            <person name="Dong X."/>
            <person name="Chaisiri K."/>
            <person name="Xia D."/>
            <person name="Armstrong S.D."/>
            <person name="Fang Y."/>
            <person name="Donnelly M.J."/>
            <person name="Kadowaki T."/>
            <person name="McGarry J.W."/>
            <person name="Darby A.C."/>
            <person name="Makepeace B.L."/>
        </authorList>
    </citation>
    <scope>NUCLEOTIDE SEQUENCE [LARGE SCALE GENOMIC DNA]</scope>
    <source>
        <strain evidence="11">UoL-UT</strain>
    </source>
</reference>
<evidence type="ECO:0000256" key="5">
    <source>
        <dbReference type="ARBA" id="ARBA00022801"/>
    </source>
</evidence>